<comment type="caution">
    <text evidence="7">The sequence shown here is derived from an EMBL/GenBank/DDBJ whole genome shotgun (WGS) entry which is preliminary data.</text>
</comment>
<sequence length="343" mass="36274">MSHFLDPILDHFADDLAVDLGSAFTRIWRKGRGLVLAEPSLIALTASGEILAVGEKAKALWGWEPRGVRVTAPLRGGAVTDPPAAAAMLEAFFAKLPRFLPGRHRRAVLGLPTQATAAERRQAKDLFHRVGIQEVYFIDTPLAAAIGADLPIDEPAGQLLVNIGADLTEVVLVAAGAIQHQHSLHIGGAALDQAISDHLERTRELRIAPPTAEAMKIALGRCGGTAPCRSLRIRGRNPRKGTAQEAVVDAEEIAAALQAPLDELLAAIAAAIGKIPADATIDHLDRAVLLAGGGSLLPGFAERLAQHIDLPVARVPQPLAGSVLGAARVLDYLSVLRRLEKHD</sequence>
<evidence type="ECO:0008006" key="9">
    <source>
        <dbReference type="Google" id="ProtNLM"/>
    </source>
</evidence>
<dbReference type="AlphaFoldDB" id="A0A550JIU5"/>
<evidence type="ECO:0000256" key="3">
    <source>
        <dbReference type="ARBA" id="ARBA00022741"/>
    </source>
</evidence>
<dbReference type="RefSeq" id="WP_092055619.1">
    <property type="nucleotide sequence ID" value="NZ_FOJJ01000012.1"/>
</dbReference>
<dbReference type="EMBL" id="VJVV01000002">
    <property type="protein sequence ID" value="TRO83120.1"/>
    <property type="molecule type" value="Genomic_DNA"/>
</dbReference>
<accession>A0A550JIU5</accession>
<organism evidence="7 8">
    <name type="scientific">Trichloromonas acetexigens</name>
    <dbReference type="NCBI Taxonomy" id="38815"/>
    <lineage>
        <taxon>Bacteria</taxon>
        <taxon>Pseudomonadati</taxon>
        <taxon>Thermodesulfobacteriota</taxon>
        <taxon>Desulfuromonadia</taxon>
        <taxon>Desulfuromonadales</taxon>
        <taxon>Trichloromonadaceae</taxon>
        <taxon>Trichloromonas</taxon>
    </lineage>
</organism>
<comment type="subcellular location">
    <subcellularLocation>
        <location evidence="1">Cytoplasm</location>
    </subcellularLocation>
</comment>
<comment type="similarity">
    <text evidence="6">Belongs to the FtsA/MreB family.</text>
</comment>
<dbReference type="OrthoDB" id="9768127at2"/>
<keyword evidence="3" id="KW-0547">Nucleotide-binding</keyword>
<dbReference type="PANTHER" id="PTHR42749:SF1">
    <property type="entry name" value="CELL SHAPE-DETERMINING PROTEIN MREB"/>
    <property type="match status" value="1"/>
</dbReference>
<protein>
    <recommendedName>
        <fullName evidence="9">Cell shape-determining protein MreB</fullName>
    </recommendedName>
</protein>
<reference evidence="7 8" key="1">
    <citation type="submission" date="2019-07" db="EMBL/GenBank/DDBJ databases">
        <title>Insights of Desulfuromonas acetexigens electromicrobiology.</title>
        <authorList>
            <person name="Katuri K."/>
            <person name="Sapireddy V."/>
            <person name="Shaw D.R."/>
            <person name="Saikaly P."/>
        </authorList>
    </citation>
    <scope>NUCLEOTIDE SEQUENCE [LARGE SCALE GENOMIC DNA]</scope>
    <source>
        <strain evidence="7 8">2873</strain>
    </source>
</reference>
<dbReference type="PRINTS" id="PR01652">
    <property type="entry name" value="SHAPEPROTEIN"/>
</dbReference>
<keyword evidence="5" id="KW-0133">Cell shape</keyword>
<evidence type="ECO:0000256" key="4">
    <source>
        <dbReference type="ARBA" id="ARBA00022840"/>
    </source>
</evidence>
<evidence type="ECO:0000256" key="2">
    <source>
        <dbReference type="ARBA" id="ARBA00022490"/>
    </source>
</evidence>
<dbReference type="GO" id="GO:0005737">
    <property type="term" value="C:cytoplasm"/>
    <property type="evidence" value="ECO:0007669"/>
    <property type="project" value="UniProtKB-SubCell"/>
</dbReference>
<dbReference type="Proteomes" id="UP000317155">
    <property type="component" value="Unassembled WGS sequence"/>
</dbReference>
<gene>
    <name evidence="7" type="ORF">FL622_03285</name>
</gene>
<keyword evidence="2" id="KW-0963">Cytoplasm</keyword>
<dbReference type="Pfam" id="PF06723">
    <property type="entry name" value="MreB_Mbl"/>
    <property type="match status" value="1"/>
</dbReference>
<proteinExistence type="inferred from homology"/>
<keyword evidence="4" id="KW-0067">ATP-binding</keyword>
<dbReference type="GO" id="GO:0005524">
    <property type="term" value="F:ATP binding"/>
    <property type="evidence" value="ECO:0007669"/>
    <property type="project" value="UniProtKB-KW"/>
</dbReference>
<dbReference type="InterPro" id="IPR004753">
    <property type="entry name" value="MreB"/>
</dbReference>
<evidence type="ECO:0000256" key="5">
    <source>
        <dbReference type="ARBA" id="ARBA00022960"/>
    </source>
</evidence>
<dbReference type="InterPro" id="IPR056546">
    <property type="entry name" value="MreB_MamK-like"/>
</dbReference>
<keyword evidence="8" id="KW-1185">Reference proteome</keyword>
<dbReference type="SUPFAM" id="SSF53067">
    <property type="entry name" value="Actin-like ATPase domain"/>
    <property type="match status" value="2"/>
</dbReference>
<evidence type="ECO:0000313" key="8">
    <source>
        <dbReference type="Proteomes" id="UP000317155"/>
    </source>
</evidence>
<evidence type="ECO:0000313" key="7">
    <source>
        <dbReference type="EMBL" id="TRO83120.1"/>
    </source>
</evidence>
<dbReference type="GO" id="GO:0000902">
    <property type="term" value="P:cell morphogenesis"/>
    <property type="evidence" value="ECO:0007669"/>
    <property type="project" value="InterPro"/>
</dbReference>
<name>A0A550JIU5_9BACT</name>
<dbReference type="PANTHER" id="PTHR42749">
    <property type="entry name" value="CELL SHAPE-DETERMINING PROTEIN MREB"/>
    <property type="match status" value="1"/>
</dbReference>
<evidence type="ECO:0000256" key="1">
    <source>
        <dbReference type="ARBA" id="ARBA00004496"/>
    </source>
</evidence>
<evidence type="ECO:0000256" key="6">
    <source>
        <dbReference type="ARBA" id="ARBA00023458"/>
    </source>
</evidence>
<dbReference type="InterPro" id="IPR043129">
    <property type="entry name" value="ATPase_NBD"/>
</dbReference>
<dbReference type="GO" id="GO:0008360">
    <property type="term" value="P:regulation of cell shape"/>
    <property type="evidence" value="ECO:0007669"/>
    <property type="project" value="UniProtKB-KW"/>
</dbReference>
<dbReference type="Gene3D" id="3.30.420.40">
    <property type="match status" value="3"/>
</dbReference>